<evidence type="ECO:0000313" key="2">
    <source>
        <dbReference type="EMBL" id="KAJ2933324.1"/>
    </source>
</evidence>
<dbReference type="EMBL" id="JANBPK010000746">
    <property type="protein sequence ID" value="KAJ2933324.1"/>
    <property type="molecule type" value="Genomic_DNA"/>
</dbReference>
<evidence type="ECO:0000256" key="1">
    <source>
        <dbReference type="SAM" id="MobiDB-lite"/>
    </source>
</evidence>
<feature type="non-terminal residue" evidence="2">
    <location>
        <position position="67"/>
    </location>
</feature>
<dbReference type="Proteomes" id="UP001140091">
    <property type="component" value="Unassembled WGS sequence"/>
</dbReference>
<dbReference type="AlphaFoldDB" id="A0A9W8MLY8"/>
<comment type="caution">
    <text evidence="2">The sequence shown here is derived from an EMBL/GenBank/DDBJ whole genome shotgun (WGS) entry which is preliminary data.</text>
</comment>
<feature type="region of interest" description="Disordered" evidence="1">
    <location>
        <begin position="46"/>
        <end position="67"/>
    </location>
</feature>
<proteinExistence type="predicted"/>
<evidence type="ECO:0000313" key="3">
    <source>
        <dbReference type="Proteomes" id="UP001140091"/>
    </source>
</evidence>
<gene>
    <name evidence="2" type="ORF">H1R20_g3773</name>
</gene>
<feature type="compositionally biased region" description="Acidic residues" evidence="1">
    <location>
        <begin position="56"/>
        <end position="67"/>
    </location>
</feature>
<protein>
    <submittedName>
        <fullName evidence="2">Uncharacterized protein</fullName>
    </submittedName>
</protein>
<feature type="region of interest" description="Disordered" evidence="1">
    <location>
        <begin position="1"/>
        <end position="33"/>
    </location>
</feature>
<keyword evidence="3" id="KW-1185">Reference proteome</keyword>
<accession>A0A9W8MLY8</accession>
<sequence length="67" mass="7149">MEDEVDEEATEDIEVAEDREDEDEGDIGAEELDNDAEDELEALARSMAGQSTVAVDTDDNGDVDGGS</sequence>
<reference evidence="2" key="1">
    <citation type="submission" date="2022-06" db="EMBL/GenBank/DDBJ databases">
        <title>Genome Sequence of Candolleomyces eurysporus.</title>
        <authorList>
            <person name="Buettner E."/>
        </authorList>
    </citation>
    <scope>NUCLEOTIDE SEQUENCE</scope>
    <source>
        <strain evidence="2">VTCC 930004</strain>
    </source>
</reference>
<organism evidence="2 3">
    <name type="scientific">Candolleomyces eurysporus</name>
    <dbReference type="NCBI Taxonomy" id="2828524"/>
    <lineage>
        <taxon>Eukaryota</taxon>
        <taxon>Fungi</taxon>
        <taxon>Dikarya</taxon>
        <taxon>Basidiomycota</taxon>
        <taxon>Agaricomycotina</taxon>
        <taxon>Agaricomycetes</taxon>
        <taxon>Agaricomycetidae</taxon>
        <taxon>Agaricales</taxon>
        <taxon>Agaricineae</taxon>
        <taxon>Psathyrellaceae</taxon>
        <taxon>Candolleomyces</taxon>
    </lineage>
</organism>
<name>A0A9W8MLY8_9AGAR</name>